<evidence type="ECO:0000313" key="5">
    <source>
        <dbReference type="EMBL" id="WGV27865.1"/>
    </source>
</evidence>
<dbReference type="SMART" id="SM00028">
    <property type="entry name" value="TPR"/>
    <property type="match status" value="2"/>
</dbReference>
<reference evidence="5 6" key="1">
    <citation type="journal article" date="2023" name="Limnol Oceanogr Lett">
        <title>Environmental adaptations by the intertidal Antarctic cyanobacterium Halotia branconii CENA392 as revealed using long-read genome sequencing.</title>
        <authorList>
            <person name="Dextro R.B."/>
            <person name="Delbaje E."/>
            <person name="Freitas P.N.N."/>
            <person name="Geraldes V."/>
            <person name="Pinto E."/>
            <person name="Long P.F."/>
            <person name="Fiore M.F."/>
        </authorList>
    </citation>
    <scope>NUCLEOTIDE SEQUENCE [LARGE SCALE GENOMIC DNA]</scope>
    <source>
        <strain evidence="5 6">CENA392</strain>
    </source>
</reference>
<dbReference type="Pfam" id="PF13432">
    <property type="entry name" value="TPR_16"/>
    <property type="match status" value="1"/>
</dbReference>
<evidence type="ECO:0000256" key="1">
    <source>
        <dbReference type="ARBA" id="ARBA00022737"/>
    </source>
</evidence>
<evidence type="ECO:0000256" key="4">
    <source>
        <dbReference type="SAM" id="SignalP"/>
    </source>
</evidence>
<dbReference type="SUPFAM" id="SSF48452">
    <property type="entry name" value="TPR-like"/>
    <property type="match status" value="1"/>
</dbReference>
<keyword evidence="4" id="KW-0732">Signal</keyword>
<dbReference type="PROSITE" id="PS50293">
    <property type="entry name" value="TPR_REGION"/>
    <property type="match status" value="1"/>
</dbReference>
<dbReference type="Proteomes" id="UP001223520">
    <property type="component" value="Chromosome"/>
</dbReference>
<dbReference type="RefSeq" id="WP_281485102.1">
    <property type="nucleotide sequence ID" value="NZ_CP124543.1"/>
</dbReference>
<feature type="repeat" description="TPR" evidence="3">
    <location>
        <begin position="28"/>
        <end position="61"/>
    </location>
</feature>
<feature type="repeat" description="TPR" evidence="3">
    <location>
        <begin position="62"/>
        <end position="95"/>
    </location>
</feature>
<dbReference type="InterPro" id="IPR011990">
    <property type="entry name" value="TPR-like_helical_dom_sf"/>
</dbReference>
<dbReference type="PROSITE" id="PS50005">
    <property type="entry name" value="TPR"/>
    <property type="match status" value="2"/>
</dbReference>
<dbReference type="InterPro" id="IPR019734">
    <property type="entry name" value="TPR_rpt"/>
</dbReference>
<dbReference type="PANTHER" id="PTHR44943:SF8">
    <property type="entry name" value="TPR REPEAT-CONTAINING PROTEIN MJ0263"/>
    <property type="match status" value="1"/>
</dbReference>
<dbReference type="PANTHER" id="PTHR44943">
    <property type="entry name" value="CELLULOSE SYNTHASE OPERON PROTEIN C"/>
    <property type="match status" value="1"/>
</dbReference>
<dbReference type="KEGG" id="hbq:QI031_10445"/>
<keyword evidence="6" id="KW-1185">Reference proteome</keyword>
<accession>A0AAJ6NW64</accession>
<protein>
    <submittedName>
        <fullName evidence="5">Tetratricopeptide repeat protein</fullName>
    </submittedName>
</protein>
<evidence type="ECO:0000313" key="6">
    <source>
        <dbReference type="Proteomes" id="UP001223520"/>
    </source>
</evidence>
<evidence type="ECO:0000256" key="2">
    <source>
        <dbReference type="ARBA" id="ARBA00022803"/>
    </source>
</evidence>
<proteinExistence type="predicted"/>
<dbReference type="EMBL" id="CP124543">
    <property type="protein sequence ID" value="WGV27865.1"/>
    <property type="molecule type" value="Genomic_DNA"/>
</dbReference>
<dbReference type="Gene3D" id="1.25.40.10">
    <property type="entry name" value="Tetratricopeptide repeat domain"/>
    <property type="match status" value="1"/>
</dbReference>
<organism evidence="5 6">
    <name type="scientific">Halotia branconii CENA392</name>
    <dbReference type="NCBI Taxonomy" id="1539056"/>
    <lineage>
        <taxon>Bacteria</taxon>
        <taxon>Bacillati</taxon>
        <taxon>Cyanobacteriota</taxon>
        <taxon>Cyanophyceae</taxon>
        <taxon>Nostocales</taxon>
        <taxon>Nodulariaceae</taxon>
        <taxon>Halotia</taxon>
    </lineage>
</organism>
<keyword evidence="1" id="KW-0677">Repeat</keyword>
<evidence type="ECO:0000256" key="3">
    <source>
        <dbReference type="PROSITE-ProRule" id="PRU00339"/>
    </source>
</evidence>
<keyword evidence="2 3" id="KW-0802">TPR repeat</keyword>
<gene>
    <name evidence="5" type="ORF">QI031_10445</name>
</gene>
<dbReference type="InterPro" id="IPR051685">
    <property type="entry name" value="Ycf3/AcsC/BcsC/TPR_MFPF"/>
</dbReference>
<sequence>MRNPKLIALFLSLSLAITPQLASAQTTIEQLFQQGNAAQDAGKYPQAEAIWLRVLQINPKDANAYYNLGRALYDQKKLDQAVATLQKAIQLNPKYVDAYIGLGIVLSDTNSLKV</sequence>
<feature type="chain" id="PRO_5042557151" evidence="4">
    <location>
        <begin position="25"/>
        <end position="114"/>
    </location>
</feature>
<feature type="signal peptide" evidence="4">
    <location>
        <begin position="1"/>
        <end position="24"/>
    </location>
</feature>
<name>A0AAJ6NW64_9CYAN</name>
<dbReference type="AlphaFoldDB" id="A0AAJ6NW64"/>